<sequence>GVIPNGTDNLCPQAMSRAIAVRLNAMIAPTLNYGVTPAMKAFPGAVSITEEAYSPFVRDILKSLADNKFKNIIILNGHGGNTAQLHEVVADVSNLCRVRILVVNWWSLVSQQTQEVFGEDGGHAGNNETAYVQAVVPEHIHPERYDHDMATVNAIANSWFAVPVPSSIGLYKKGQGYPTFDKKQAEEYFNKVNNRVAELIEDIIRKWDMAKLYN</sequence>
<protein>
    <recommendedName>
        <fullName evidence="6">Creatininase</fullName>
    </recommendedName>
</protein>
<evidence type="ECO:0000256" key="4">
    <source>
        <dbReference type="ARBA" id="ARBA00022833"/>
    </source>
</evidence>
<organism evidence="5">
    <name type="scientific">marine sediment metagenome</name>
    <dbReference type="NCBI Taxonomy" id="412755"/>
    <lineage>
        <taxon>unclassified sequences</taxon>
        <taxon>metagenomes</taxon>
        <taxon>ecological metagenomes</taxon>
    </lineage>
</organism>
<dbReference type="EMBL" id="BART01020990">
    <property type="protein sequence ID" value="GAG94750.1"/>
    <property type="molecule type" value="Genomic_DNA"/>
</dbReference>
<feature type="non-terminal residue" evidence="5">
    <location>
        <position position="1"/>
    </location>
</feature>
<dbReference type="GO" id="GO:0016811">
    <property type="term" value="F:hydrolase activity, acting on carbon-nitrogen (but not peptide) bonds, in linear amides"/>
    <property type="evidence" value="ECO:0007669"/>
    <property type="project" value="TreeGrafter"/>
</dbReference>
<dbReference type="InterPro" id="IPR003785">
    <property type="entry name" value="Creatininase/forma_Hydrolase"/>
</dbReference>
<proteinExistence type="predicted"/>
<dbReference type="Pfam" id="PF02633">
    <property type="entry name" value="Creatininase"/>
    <property type="match status" value="1"/>
</dbReference>
<gene>
    <name evidence="5" type="ORF">S01H4_38847</name>
</gene>
<dbReference type="GO" id="GO:0009231">
    <property type="term" value="P:riboflavin biosynthetic process"/>
    <property type="evidence" value="ECO:0007669"/>
    <property type="project" value="TreeGrafter"/>
</dbReference>
<comment type="caution">
    <text evidence="5">The sequence shown here is derived from an EMBL/GenBank/DDBJ whole genome shotgun (WGS) entry which is preliminary data.</text>
</comment>
<name>X1BIA1_9ZZZZ</name>
<evidence type="ECO:0000313" key="5">
    <source>
        <dbReference type="EMBL" id="GAG94750.1"/>
    </source>
</evidence>
<dbReference type="AlphaFoldDB" id="X1BIA1"/>
<keyword evidence="3" id="KW-0378">Hydrolase</keyword>
<reference evidence="5" key="1">
    <citation type="journal article" date="2014" name="Front. Microbiol.">
        <title>High frequency of phylogenetically diverse reductive dehalogenase-homologous genes in deep subseafloor sedimentary metagenomes.</title>
        <authorList>
            <person name="Kawai M."/>
            <person name="Futagami T."/>
            <person name="Toyoda A."/>
            <person name="Takaki Y."/>
            <person name="Nishi S."/>
            <person name="Hori S."/>
            <person name="Arai W."/>
            <person name="Tsubouchi T."/>
            <person name="Morono Y."/>
            <person name="Uchiyama I."/>
            <person name="Ito T."/>
            <person name="Fujiyama A."/>
            <person name="Inagaki F."/>
            <person name="Takami H."/>
        </authorList>
    </citation>
    <scope>NUCLEOTIDE SEQUENCE</scope>
    <source>
        <strain evidence="5">Expedition CK06-06</strain>
    </source>
</reference>
<dbReference type="PANTHER" id="PTHR35005:SF1">
    <property type="entry name" value="2-AMINO-5-FORMYLAMINO-6-RIBOSYLAMINOPYRIMIDIN-4(3H)-ONE 5'-MONOPHOSPHATE DEFORMYLASE"/>
    <property type="match status" value="1"/>
</dbReference>
<comment type="cofactor">
    <cofactor evidence="1">
        <name>Zn(2+)</name>
        <dbReference type="ChEBI" id="CHEBI:29105"/>
    </cofactor>
</comment>
<evidence type="ECO:0000256" key="2">
    <source>
        <dbReference type="ARBA" id="ARBA00022723"/>
    </source>
</evidence>
<evidence type="ECO:0000256" key="3">
    <source>
        <dbReference type="ARBA" id="ARBA00022801"/>
    </source>
</evidence>
<dbReference type="PANTHER" id="PTHR35005">
    <property type="entry name" value="3-DEHYDRO-SCYLLO-INOSOSE HYDROLASE"/>
    <property type="match status" value="1"/>
</dbReference>
<dbReference type="GO" id="GO:0046872">
    <property type="term" value="F:metal ion binding"/>
    <property type="evidence" value="ECO:0007669"/>
    <property type="project" value="UniProtKB-KW"/>
</dbReference>
<dbReference type="SUPFAM" id="SSF102215">
    <property type="entry name" value="Creatininase"/>
    <property type="match status" value="1"/>
</dbReference>
<keyword evidence="2" id="KW-0479">Metal-binding</keyword>
<keyword evidence="4" id="KW-0862">Zinc</keyword>
<evidence type="ECO:0008006" key="6">
    <source>
        <dbReference type="Google" id="ProtNLM"/>
    </source>
</evidence>
<dbReference type="Gene3D" id="3.40.50.10310">
    <property type="entry name" value="Creatininase"/>
    <property type="match status" value="1"/>
</dbReference>
<dbReference type="InterPro" id="IPR024087">
    <property type="entry name" value="Creatininase-like_sf"/>
</dbReference>
<accession>X1BIA1</accession>
<evidence type="ECO:0000256" key="1">
    <source>
        <dbReference type="ARBA" id="ARBA00001947"/>
    </source>
</evidence>